<feature type="compositionally biased region" description="Polar residues" evidence="11">
    <location>
        <begin position="373"/>
        <end position="386"/>
    </location>
</feature>
<accession>A0A9J7KV05</accession>
<dbReference type="Pfam" id="PF08205">
    <property type="entry name" value="C2-set_2"/>
    <property type="match status" value="1"/>
</dbReference>
<feature type="chain" id="PRO_5039926918" evidence="13">
    <location>
        <begin position="26"/>
        <end position="451"/>
    </location>
</feature>
<sequence>MAQMSPSPCAFLFILLAYPLILLESASNDIIITYKQCYAVTAQSTYTRKALTGSEVTLPCDYDQTVHGDWFLVTWSVLIGGTFQNLYVGSPGSTGNSVTPPAQFAGRLAIDGISNLRLTGVTIADEDEYRCIVTAQTSPTTLVNLHVFHQPPTAPIVQAQFDPPTSSIFEVPLNTAVTFTCTSTGGRPPASLRWTVTESGTPVSVNPTYTSSNNSQGVGDATSTFNFTITKYGVTYRVQCTASGPDPIQDRRTPVTSLTTEKGPDPTQSRTSAVTSFTTEPDYFIPTTPKGQTGVVTSSHTPSNSPGPDVSKTPQTEASCAGPRVLAGAAVGCFIGGLLVGGAAVFLFLRYRTEKNGGKKKDVGAEKQYENVVPSSMSRAASQRPGNGSDDYEVPMETIQTSSQPPQPTGDYQEPRPAIYQSLQKPRMDRFHSPAHLRHNVEMRHKNTIDI</sequence>
<dbReference type="InterPro" id="IPR003599">
    <property type="entry name" value="Ig_sub"/>
</dbReference>
<feature type="region of interest" description="Disordered" evidence="11">
    <location>
        <begin position="372"/>
        <end position="394"/>
    </location>
</feature>
<name>A0A9J7KV05_BRAFL</name>
<organism evidence="15 16">
    <name type="scientific">Branchiostoma floridae</name>
    <name type="common">Florida lancelet</name>
    <name type="synonym">Amphioxus</name>
    <dbReference type="NCBI Taxonomy" id="7739"/>
    <lineage>
        <taxon>Eukaryota</taxon>
        <taxon>Metazoa</taxon>
        <taxon>Chordata</taxon>
        <taxon>Cephalochordata</taxon>
        <taxon>Leptocardii</taxon>
        <taxon>Amphioxiformes</taxon>
        <taxon>Branchiostomatidae</taxon>
        <taxon>Branchiostoma</taxon>
    </lineage>
</organism>
<dbReference type="SMART" id="SM00409">
    <property type="entry name" value="IG"/>
    <property type="match status" value="2"/>
</dbReference>
<dbReference type="GO" id="GO:0007166">
    <property type="term" value="P:cell surface receptor signaling pathway"/>
    <property type="evidence" value="ECO:0000318"/>
    <property type="project" value="GO_Central"/>
</dbReference>
<dbReference type="OrthoDB" id="10015491at2759"/>
<dbReference type="KEGG" id="bfo:118411706"/>
<keyword evidence="2" id="KW-1003">Cell membrane</keyword>
<reference evidence="16" key="2">
    <citation type="submission" date="2025-08" db="UniProtKB">
        <authorList>
            <consortium name="RefSeq"/>
        </authorList>
    </citation>
    <scope>IDENTIFICATION</scope>
    <source>
        <strain evidence="16">S238N-H82</strain>
        <tissue evidence="16">Testes</tissue>
    </source>
</reference>
<dbReference type="GO" id="GO:0042102">
    <property type="term" value="P:positive regulation of T cell proliferation"/>
    <property type="evidence" value="ECO:0000318"/>
    <property type="project" value="GO_Central"/>
</dbReference>
<dbReference type="GO" id="GO:0071222">
    <property type="term" value="P:cellular response to lipopolysaccharide"/>
    <property type="evidence" value="ECO:0000318"/>
    <property type="project" value="GO_Central"/>
</dbReference>
<evidence type="ECO:0000313" key="16">
    <source>
        <dbReference type="RefSeq" id="XP_035670079.1"/>
    </source>
</evidence>
<dbReference type="Gene3D" id="2.60.40.10">
    <property type="entry name" value="Immunoglobulins"/>
    <property type="match status" value="2"/>
</dbReference>
<feature type="compositionally biased region" description="Polar residues" evidence="11">
    <location>
        <begin position="254"/>
        <end position="279"/>
    </location>
</feature>
<feature type="signal peptide" evidence="13">
    <location>
        <begin position="1"/>
        <end position="25"/>
    </location>
</feature>
<evidence type="ECO:0000256" key="13">
    <source>
        <dbReference type="SAM" id="SignalP"/>
    </source>
</evidence>
<feature type="transmembrane region" description="Helical" evidence="12">
    <location>
        <begin position="325"/>
        <end position="349"/>
    </location>
</feature>
<evidence type="ECO:0000259" key="14">
    <source>
        <dbReference type="PROSITE" id="PS50835"/>
    </source>
</evidence>
<comment type="subcellular location">
    <subcellularLocation>
        <location evidence="1">Cell membrane</location>
        <topology evidence="1">Single-pass type I membrane protein</topology>
    </subcellularLocation>
</comment>
<feature type="domain" description="Ig-like" evidence="14">
    <location>
        <begin position="19"/>
        <end position="143"/>
    </location>
</feature>
<dbReference type="InterPro" id="IPR036179">
    <property type="entry name" value="Ig-like_dom_sf"/>
</dbReference>
<dbReference type="GO" id="GO:0031295">
    <property type="term" value="P:T cell costimulation"/>
    <property type="evidence" value="ECO:0000318"/>
    <property type="project" value="GO_Central"/>
</dbReference>
<keyword evidence="6 12" id="KW-0472">Membrane</keyword>
<keyword evidence="9" id="KW-0325">Glycoprotein</keyword>
<reference evidence="15" key="1">
    <citation type="journal article" date="2020" name="Nat. Ecol. Evol.">
        <title>Deeply conserved synteny resolves early events in vertebrate evolution.</title>
        <authorList>
            <person name="Simakov O."/>
            <person name="Marletaz F."/>
            <person name="Yue J.X."/>
            <person name="O'Connell B."/>
            <person name="Jenkins J."/>
            <person name="Brandt A."/>
            <person name="Calef R."/>
            <person name="Tung C.H."/>
            <person name="Huang T.K."/>
            <person name="Schmutz J."/>
            <person name="Satoh N."/>
            <person name="Yu J.K."/>
            <person name="Putnam N.H."/>
            <person name="Green R.E."/>
            <person name="Rokhsar D.S."/>
        </authorList>
    </citation>
    <scope>NUCLEOTIDE SEQUENCE [LARGE SCALE GENOMIC DNA]</scope>
    <source>
        <strain evidence="15">S238N-H82</strain>
    </source>
</reference>
<keyword evidence="10" id="KW-0393">Immunoglobulin domain</keyword>
<keyword evidence="15" id="KW-1185">Reference proteome</keyword>
<evidence type="ECO:0000256" key="2">
    <source>
        <dbReference type="ARBA" id="ARBA00022475"/>
    </source>
</evidence>
<dbReference type="RefSeq" id="XP_035670079.1">
    <property type="nucleotide sequence ID" value="XM_035814186.1"/>
</dbReference>
<feature type="region of interest" description="Disordered" evidence="11">
    <location>
        <begin position="243"/>
        <end position="317"/>
    </location>
</feature>
<evidence type="ECO:0000256" key="8">
    <source>
        <dbReference type="ARBA" id="ARBA00023170"/>
    </source>
</evidence>
<evidence type="ECO:0000256" key="5">
    <source>
        <dbReference type="ARBA" id="ARBA00022989"/>
    </source>
</evidence>
<dbReference type="PANTHER" id="PTHR25466:SF9">
    <property type="entry name" value="FIBRONECTIN TYPE-III DOMAIN-CONTAINING PROTEIN"/>
    <property type="match status" value="1"/>
</dbReference>
<evidence type="ECO:0000256" key="11">
    <source>
        <dbReference type="SAM" id="MobiDB-lite"/>
    </source>
</evidence>
<proteinExistence type="predicted"/>
<evidence type="ECO:0000256" key="6">
    <source>
        <dbReference type="ARBA" id="ARBA00023136"/>
    </source>
</evidence>
<dbReference type="PROSITE" id="PS50835">
    <property type="entry name" value="IG_LIKE"/>
    <property type="match status" value="2"/>
</dbReference>
<keyword evidence="5 12" id="KW-1133">Transmembrane helix</keyword>
<evidence type="ECO:0000256" key="10">
    <source>
        <dbReference type="ARBA" id="ARBA00023319"/>
    </source>
</evidence>
<dbReference type="InterPro" id="IPR051713">
    <property type="entry name" value="T-cell_Activation_Regulation"/>
</dbReference>
<feature type="compositionally biased region" description="Polar residues" evidence="11">
    <location>
        <begin position="289"/>
        <end position="317"/>
    </location>
</feature>
<evidence type="ECO:0000313" key="15">
    <source>
        <dbReference type="Proteomes" id="UP000001554"/>
    </source>
</evidence>
<evidence type="ECO:0000256" key="12">
    <source>
        <dbReference type="SAM" id="Phobius"/>
    </source>
</evidence>
<evidence type="ECO:0000256" key="7">
    <source>
        <dbReference type="ARBA" id="ARBA00023157"/>
    </source>
</evidence>
<dbReference type="InterPro" id="IPR007110">
    <property type="entry name" value="Ig-like_dom"/>
</dbReference>
<dbReference type="GO" id="GO:0042130">
    <property type="term" value="P:negative regulation of T cell proliferation"/>
    <property type="evidence" value="ECO:0000318"/>
    <property type="project" value="GO_Central"/>
</dbReference>
<protein>
    <submittedName>
        <fullName evidence="16">Uncharacterized protein LOC118411706</fullName>
    </submittedName>
</protein>
<keyword evidence="8" id="KW-0675">Receptor</keyword>
<dbReference type="Proteomes" id="UP000001554">
    <property type="component" value="Chromosome 3"/>
</dbReference>
<feature type="domain" description="Ig-like" evidence="14">
    <location>
        <begin position="164"/>
        <end position="256"/>
    </location>
</feature>
<dbReference type="PANTHER" id="PTHR25466">
    <property type="entry name" value="T-LYMPHOCYTE ACTIVATION ANTIGEN"/>
    <property type="match status" value="1"/>
</dbReference>
<keyword evidence="3 12" id="KW-0812">Transmembrane</keyword>
<keyword evidence="4 13" id="KW-0732">Signal</keyword>
<dbReference type="GeneID" id="118411706"/>
<keyword evidence="7" id="KW-1015">Disulfide bond</keyword>
<dbReference type="AlphaFoldDB" id="A0A9J7KV05"/>
<evidence type="ECO:0000256" key="9">
    <source>
        <dbReference type="ARBA" id="ARBA00023180"/>
    </source>
</evidence>
<dbReference type="GO" id="GO:0009897">
    <property type="term" value="C:external side of plasma membrane"/>
    <property type="evidence" value="ECO:0000318"/>
    <property type="project" value="GO_Central"/>
</dbReference>
<evidence type="ECO:0000256" key="3">
    <source>
        <dbReference type="ARBA" id="ARBA00022692"/>
    </source>
</evidence>
<gene>
    <name evidence="16" type="primary">LOC118411706</name>
</gene>
<dbReference type="SUPFAM" id="SSF48726">
    <property type="entry name" value="Immunoglobulin"/>
    <property type="match status" value="2"/>
</dbReference>
<dbReference type="InterPro" id="IPR013783">
    <property type="entry name" value="Ig-like_fold"/>
</dbReference>
<dbReference type="GO" id="GO:0006955">
    <property type="term" value="P:immune response"/>
    <property type="evidence" value="ECO:0000318"/>
    <property type="project" value="GO_Central"/>
</dbReference>
<evidence type="ECO:0000256" key="1">
    <source>
        <dbReference type="ARBA" id="ARBA00004251"/>
    </source>
</evidence>
<evidence type="ECO:0000256" key="4">
    <source>
        <dbReference type="ARBA" id="ARBA00022729"/>
    </source>
</evidence>
<dbReference type="InterPro" id="IPR013162">
    <property type="entry name" value="CD80_C2-set"/>
</dbReference>